<evidence type="ECO:0000256" key="6">
    <source>
        <dbReference type="ARBA" id="ARBA00022692"/>
    </source>
</evidence>
<dbReference type="SMART" id="SM00184">
    <property type="entry name" value="RING"/>
    <property type="match status" value="1"/>
</dbReference>
<dbReference type="InterPro" id="IPR013083">
    <property type="entry name" value="Znf_RING/FYVE/PHD"/>
</dbReference>
<evidence type="ECO:0000256" key="9">
    <source>
        <dbReference type="ARBA" id="ARBA00022786"/>
    </source>
</evidence>
<keyword evidence="5" id="KW-0808">Transferase</keyword>
<dbReference type="PROSITE" id="PS00518">
    <property type="entry name" value="ZF_RING_1"/>
    <property type="match status" value="1"/>
</dbReference>
<dbReference type="GO" id="GO:0006635">
    <property type="term" value="P:fatty acid beta-oxidation"/>
    <property type="evidence" value="ECO:0007669"/>
    <property type="project" value="TreeGrafter"/>
</dbReference>
<evidence type="ECO:0000256" key="19">
    <source>
        <dbReference type="PROSITE-ProRule" id="PRU00175"/>
    </source>
</evidence>
<keyword evidence="10" id="KW-0862">Zinc</keyword>
<name>A0A8C8RSF5_9SAUR</name>
<dbReference type="Gene3D" id="3.30.40.10">
    <property type="entry name" value="Zinc/RING finger domain, C3HC4 (zinc finger)"/>
    <property type="match status" value="1"/>
</dbReference>
<dbReference type="InterPro" id="IPR025654">
    <property type="entry name" value="PEX2/10"/>
</dbReference>
<dbReference type="InterPro" id="IPR001841">
    <property type="entry name" value="Znf_RING"/>
</dbReference>
<dbReference type="GO" id="GO:0016593">
    <property type="term" value="C:Cdc73/Paf1 complex"/>
    <property type="evidence" value="ECO:0007669"/>
    <property type="project" value="TreeGrafter"/>
</dbReference>
<dbReference type="InterPro" id="IPR006845">
    <property type="entry name" value="Pex_N"/>
</dbReference>
<evidence type="ECO:0000313" key="24">
    <source>
        <dbReference type="Proteomes" id="UP000694393"/>
    </source>
</evidence>
<accession>A0A8C8RSF5</accession>
<keyword evidence="4" id="KW-0813">Transport</keyword>
<dbReference type="Proteomes" id="UP000694393">
    <property type="component" value="Unplaced"/>
</dbReference>
<evidence type="ECO:0000256" key="3">
    <source>
        <dbReference type="ARBA" id="ARBA00008704"/>
    </source>
</evidence>
<evidence type="ECO:0000256" key="5">
    <source>
        <dbReference type="ARBA" id="ARBA00022679"/>
    </source>
</evidence>
<feature type="domain" description="RING-type" evidence="22">
    <location>
        <begin position="303"/>
        <end position="342"/>
    </location>
</feature>
<dbReference type="GO" id="GO:0008270">
    <property type="term" value="F:zinc ion binding"/>
    <property type="evidence" value="ECO:0007669"/>
    <property type="project" value="UniProtKB-KW"/>
</dbReference>
<evidence type="ECO:0000256" key="16">
    <source>
        <dbReference type="ARBA" id="ARBA00034438"/>
    </source>
</evidence>
<dbReference type="GO" id="GO:0005778">
    <property type="term" value="C:peroxisomal membrane"/>
    <property type="evidence" value="ECO:0007669"/>
    <property type="project" value="UniProtKB-SubCell"/>
</dbReference>
<evidence type="ECO:0000256" key="20">
    <source>
        <dbReference type="SAM" id="Coils"/>
    </source>
</evidence>
<dbReference type="InterPro" id="IPR017907">
    <property type="entry name" value="Znf_RING_CS"/>
</dbReference>
<evidence type="ECO:0000256" key="17">
    <source>
        <dbReference type="ARBA" id="ARBA00034523"/>
    </source>
</evidence>
<dbReference type="GO" id="GO:0000038">
    <property type="term" value="P:very long-chain fatty acid metabolic process"/>
    <property type="evidence" value="ECO:0007669"/>
    <property type="project" value="TreeGrafter"/>
</dbReference>
<dbReference type="PANTHER" id="PTHR48178:SF1">
    <property type="entry name" value="PEROXISOME BIOGENESIS FACTOR 2"/>
    <property type="match status" value="1"/>
</dbReference>
<dbReference type="PANTHER" id="PTHR48178">
    <property type="entry name" value="PEROXISOME BIOGENESIS FACTOR 2"/>
    <property type="match status" value="1"/>
</dbReference>
<comment type="similarity">
    <text evidence="3">Belongs to the pex2/pex10/pex12 family.</text>
</comment>
<keyword evidence="8 19" id="KW-0863">Zinc-finger</keyword>
<dbReference type="Ensembl" id="ENSPCET00000009444.1">
    <property type="protein sequence ID" value="ENSPCEP00000009121.1"/>
    <property type="gene ID" value="ENSPCEG00000007334.1"/>
</dbReference>
<protein>
    <recommendedName>
        <fullName evidence="18">Peroxisome biogenesis factor 2</fullName>
        <ecNumber evidence="17">2.3.2.36</ecNumber>
    </recommendedName>
    <alternativeName>
        <fullName evidence="15">Peroxin-2</fullName>
    </alternativeName>
</protein>
<feature type="transmembrane region" description="Helical" evidence="21">
    <location>
        <begin position="196"/>
        <end position="217"/>
    </location>
</feature>
<evidence type="ECO:0000256" key="10">
    <source>
        <dbReference type="ARBA" id="ARBA00022833"/>
    </source>
</evidence>
<evidence type="ECO:0000256" key="8">
    <source>
        <dbReference type="ARBA" id="ARBA00022771"/>
    </source>
</evidence>
<evidence type="ECO:0000256" key="15">
    <source>
        <dbReference type="ARBA" id="ARBA00032511"/>
    </source>
</evidence>
<dbReference type="GO" id="GO:0016558">
    <property type="term" value="P:protein import into peroxisome matrix"/>
    <property type="evidence" value="ECO:0007669"/>
    <property type="project" value="InterPro"/>
</dbReference>
<keyword evidence="7" id="KW-0479">Metal-binding</keyword>
<keyword evidence="14" id="KW-0576">Peroxisome</keyword>
<evidence type="ECO:0000256" key="18">
    <source>
        <dbReference type="ARBA" id="ARBA00034543"/>
    </source>
</evidence>
<evidence type="ECO:0000256" key="13">
    <source>
        <dbReference type="ARBA" id="ARBA00023136"/>
    </source>
</evidence>
<evidence type="ECO:0000256" key="12">
    <source>
        <dbReference type="ARBA" id="ARBA00022989"/>
    </source>
</evidence>
<keyword evidence="12 21" id="KW-1133">Transmembrane helix</keyword>
<dbReference type="PROSITE" id="PS50089">
    <property type="entry name" value="ZF_RING_2"/>
    <property type="match status" value="1"/>
</dbReference>
<reference evidence="23" key="2">
    <citation type="submission" date="2025-09" db="UniProtKB">
        <authorList>
            <consortium name="Ensembl"/>
        </authorList>
    </citation>
    <scope>IDENTIFICATION</scope>
</reference>
<reference evidence="23" key="1">
    <citation type="submission" date="2025-08" db="UniProtKB">
        <authorList>
            <consortium name="Ensembl"/>
        </authorList>
    </citation>
    <scope>IDENTIFICATION</scope>
</reference>
<dbReference type="SUPFAM" id="SSF57850">
    <property type="entry name" value="RING/U-box"/>
    <property type="match status" value="1"/>
</dbReference>
<evidence type="ECO:0000256" key="7">
    <source>
        <dbReference type="ARBA" id="ARBA00022723"/>
    </source>
</evidence>
<keyword evidence="24" id="KW-1185">Reference proteome</keyword>
<keyword evidence="9" id="KW-0833">Ubl conjugation pathway</keyword>
<dbReference type="AlphaFoldDB" id="A0A8C8RSF5"/>
<evidence type="ECO:0000256" key="2">
    <source>
        <dbReference type="ARBA" id="ARBA00004906"/>
    </source>
</evidence>
<keyword evidence="6 21" id="KW-0812">Transmembrane</keyword>
<keyword evidence="13 21" id="KW-0472">Membrane</keyword>
<evidence type="ECO:0000313" key="23">
    <source>
        <dbReference type="Ensembl" id="ENSPCEP00000009121.1"/>
    </source>
</evidence>
<evidence type="ECO:0000256" key="21">
    <source>
        <dbReference type="SAM" id="Phobius"/>
    </source>
</evidence>
<sequence>MQEMEAAAEERAHQRKMGLMAAEERLKAAKEAAEKRTQERRKEKLEANARISKQSCGADMASNGNNGESVNPVLRVSQLDALELNKALEKLVWSQFSSCFHGFKPGLLAHFEPEIKAFLWLFLWRFTIYSKNATVGQTILNIQYKNDLSQTRKYQPLSKHQKLWYLLCTVGGRWLEERSYDLFIRHQLESFYKTKYFINFVAGLLKLCGLLNFMIFLQKGKFATLTERILGIRSVFCRPQNVRQIGFEYMNRELLWHGFAEFLIYLLPLINIQKLKLKISSWSLPVAGFSNSENTLASHYKECSICGEWPTMPHTIGCSHVFCYYCIKSNCLFDMYFTCPKCGTEVHNLQPLKYKIEMTEVHTL</sequence>
<dbReference type="InterPro" id="IPR045859">
    <property type="entry name" value="RING-HC_PEX2"/>
</dbReference>
<dbReference type="GO" id="GO:0061630">
    <property type="term" value="F:ubiquitin protein ligase activity"/>
    <property type="evidence" value="ECO:0007669"/>
    <property type="project" value="UniProtKB-EC"/>
</dbReference>
<dbReference type="CDD" id="cd16526">
    <property type="entry name" value="RING-HC_PEX2"/>
    <property type="match status" value="1"/>
</dbReference>
<evidence type="ECO:0000259" key="22">
    <source>
        <dbReference type="PROSITE" id="PS50089"/>
    </source>
</evidence>
<proteinExistence type="inferred from homology"/>
<comment type="subcellular location">
    <subcellularLocation>
        <location evidence="1">Peroxisome membrane</location>
        <topology evidence="1">Multi-pass membrane protein</topology>
    </subcellularLocation>
</comment>
<evidence type="ECO:0000256" key="11">
    <source>
        <dbReference type="ARBA" id="ARBA00022927"/>
    </source>
</evidence>
<dbReference type="EC" id="2.3.2.36" evidence="17"/>
<keyword evidence="11" id="KW-0653">Protein transport</keyword>
<dbReference type="Pfam" id="PF04757">
    <property type="entry name" value="Pex2_Pex12"/>
    <property type="match status" value="1"/>
</dbReference>
<keyword evidence="20" id="KW-0175">Coiled coil</keyword>
<feature type="coiled-coil region" evidence="20">
    <location>
        <begin position="19"/>
        <end position="55"/>
    </location>
</feature>
<comment type="pathway">
    <text evidence="2">Protein modification; protein ubiquitination.</text>
</comment>
<evidence type="ECO:0000256" key="14">
    <source>
        <dbReference type="ARBA" id="ARBA00023140"/>
    </source>
</evidence>
<organism evidence="23 24">
    <name type="scientific">Pelusios castaneus</name>
    <name type="common">West African mud turtle</name>
    <dbReference type="NCBI Taxonomy" id="367368"/>
    <lineage>
        <taxon>Eukaryota</taxon>
        <taxon>Metazoa</taxon>
        <taxon>Chordata</taxon>
        <taxon>Craniata</taxon>
        <taxon>Vertebrata</taxon>
        <taxon>Euteleostomi</taxon>
        <taxon>Archelosauria</taxon>
        <taxon>Testudinata</taxon>
        <taxon>Testudines</taxon>
        <taxon>Pleurodira</taxon>
        <taxon>Pelomedusidae</taxon>
        <taxon>Pelusios</taxon>
    </lineage>
</organism>
<evidence type="ECO:0000256" key="1">
    <source>
        <dbReference type="ARBA" id="ARBA00004585"/>
    </source>
</evidence>
<comment type="catalytic activity">
    <reaction evidence="16">
        <text>[E2 ubiquitin-conjugating enzyme]-S-ubiquitinyl-L-cysteine + [acceptor protein]-L-cysteine = [E2 ubiquitin-conjugating enzyme]-L-cysteine + [acceptor protein]-S-ubiquitinyl-L-cysteine.</text>
        <dbReference type="EC" id="2.3.2.36"/>
    </reaction>
</comment>
<evidence type="ECO:0000256" key="4">
    <source>
        <dbReference type="ARBA" id="ARBA00022448"/>
    </source>
</evidence>